<dbReference type="PANTHER" id="PTHR30037:SF4">
    <property type="entry name" value="DNA-3-METHYLADENINE GLYCOSYLASE I"/>
    <property type="match status" value="1"/>
</dbReference>
<dbReference type="EMBL" id="CAFBMR010000157">
    <property type="protein sequence ID" value="CAB4932705.1"/>
    <property type="molecule type" value="Genomic_DNA"/>
</dbReference>
<dbReference type="PANTHER" id="PTHR30037">
    <property type="entry name" value="DNA-3-METHYLADENINE GLYCOSYLASE 1"/>
    <property type="match status" value="1"/>
</dbReference>
<name>A0A6J7IPP6_9ZZZZ</name>
<protein>
    <submittedName>
        <fullName evidence="1">Unannotated protein</fullName>
    </submittedName>
</protein>
<dbReference type="Pfam" id="PF03352">
    <property type="entry name" value="Adenine_glyco"/>
    <property type="match status" value="1"/>
</dbReference>
<dbReference type="GO" id="GO:0008725">
    <property type="term" value="F:DNA-3-methyladenine glycosylase activity"/>
    <property type="evidence" value="ECO:0007669"/>
    <property type="project" value="InterPro"/>
</dbReference>
<dbReference type="InterPro" id="IPR005019">
    <property type="entry name" value="Adenine_glyco"/>
</dbReference>
<dbReference type="Gene3D" id="1.10.340.30">
    <property type="entry name" value="Hypothetical protein, domain 2"/>
    <property type="match status" value="1"/>
</dbReference>
<proteinExistence type="predicted"/>
<sequence length="198" mass="22225">MADLVRGEDGLARCRWAVGVPIYEAYHDEEWGRPVHGDEALFERITLEAFQSGLSWLIILRKREAFREAFARFDIERVARFGARDRNRLLADVGIVRNRAKIDAAINNARALAELRDAEGEGAFDRLIWSHQPKRRARPRRLEDISAKTPDSIALTRALKVAGLAFVGPTTAYAAMQAVGLVDDHLRGCHVPARTATR</sequence>
<dbReference type="InterPro" id="IPR052891">
    <property type="entry name" value="DNA-3mA_glycosylase"/>
</dbReference>
<dbReference type="GO" id="GO:0006284">
    <property type="term" value="P:base-excision repair"/>
    <property type="evidence" value="ECO:0007669"/>
    <property type="project" value="InterPro"/>
</dbReference>
<reference evidence="1" key="1">
    <citation type="submission" date="2020-05" db="EMBL/GenBank/DDBJ databases">
        <authorList>
            <person name="Chiriac C."/>
            <person name="Salcher M."/>
            <person name="Ghai R."/>
            <person name="Kavagutti S V."/>
        </authorList>
    </citation>
    <scope>NUCLEOTIDE SEQUENCE</scope>
</reference>
<dbReference type="SUPFAM" id="SSF48150">
    <property type="entry name" value="DNA-glycosylase"/>
    <property type="match status" value="1"/>
</dbReference>
<evidence type="ECO:0000313" key="1">
    <source>
        <dbReference type="EMBL" id="CAB4932705.1"/>
    </source>
</evidence>
<gene>
    <name evidence="1" type="ORF">UFOPK3610_02018</name>
</gene>
<dbReference type="InterPro" id="IPR011257">
    <property type="entry name" value="DNA_glycosylase"/>
</dbReference>
<dbReference type="AlphaFoldDB" id="A0A6J7IPP6"/>
<accession>A0A6J7IPP6</accession>
<organism evidence="1">
    <name type="scientific">freshwater metagenome</name>
    <dbReference type="NCBI Taxonomy" id="449393"/>
    <lineage>
        <taxon>unclassified sequences</taxon>
        <taxon>metagenomes</taxon>
        <taxon>ecological metagenomes</taxon>
    </lineage>
</organism>